<evidence type="ECO:0000259" key="4">
    <source>
        <dbReference type="PROSITE" id="PS51468"/>
    </source>
</evidence>
<dbReference type="InterPro" id="IPR013694">
    <property type="entry name" value="VIT"/>
</dbReference>
<dbReference type="Pfam" id="PF08487">
    <property type="entry name" value="VIT"/>
    <property type="match status" value="1"/>
</dbReference>
<dbReference type="PROSITE" id="PS51468">
    <property type="entry name" value="VIT"/>
    <property type="match status" value="1"/>
</dbReference>
<name>A0A7X1E8P0_9BACT</name>
<keyword evidence="6" id="KW-1185">Reference proteome</keyword>
<evidence type="ECO:0000313" key="5">
    <source>
        <dbReference type="EMBL" id="MBC2606980.1"/>
    </source>
</evidence>
<evidence type="ECO:0000259" key="3">
    <source>
        <dbReference type="PROSITE" id="PS50234"/>
    </source>
</evidence>
<proteinExistence type="predicted"/>
<keyword evidence="1" id="KW-1133">Transmembrane helix</keyword>
<dbReference type="EMBL" id="JACHVC010000012">
    <property type="protein sequence ID" value="MBC2606980.1"/>
    <property type="molecule type" value="Genomic_DNA"/>
</dbReference>
<feature type="chain" id="PRO_5030869860" evidence="2">
    <location>
        <begin position="28"/>
        <end position="665"/>
    </location>
</feature>
<comment type="caution">
    <text evidence="5">The sequence shown here is derived from an EMBL/GenBank/DDBJ whole genome shotgun (WGS) entry which is preliminary data.</text>
</comment>
<protein>
    <submittedName>
        <fullName evidence="5">VWA domain-containing protein</fullName>
    </submittedName>
</protein>
<dbReference type="AlphaFoldDB" id="A0A7X1E8P0"/>
<dbReference type="SUPFAM" id="SSF53300">
    <property type="entry name" value="vWA-like"/>
    <property type="match status" value="1"/>
</dbReference>
<feature type="domain" description="VWFA" evidence="3">
    <location>
        <begin position="287"/>
        <end position="462"/>
    </location>
</feature>
<evidence type="ECO:0000256" key="1">
    <source>
        <dbReference type="SAM" id="Phobius"/>
    </source>
</evidence>
<evidence type="ECO:0000256" key="2">
    <source>
        <dbReference type="SAM" id="SignalP"/>
    </source>
</evidence>
<feature type="transmembrane region" description="Helical" evidence="1">
    <location>
        <begin position="641"/>
        <end position="658"/>
    </location>
</feature>
<dbReference type="PANTHER" id="PTHR45737:SF6">
    <property type="entry name" value="VON WILLEBRAND FACTOR A DOMAIN-CONTAINING PROTEIN 5A"/>
    <property type="match status" value="1"/>
</dbReference>
<dbReference type="PANTHER" id="PTHR45737">
    <property type="entry name" value="VON WILLEBRAND FACTOR A DOMAIN-CONTAINING PROTEIN 5A"/>
    <property type="match status" value="1"/>
</dbReference>
<feature type="signal peptide" evidence="2">
    <location>
        <begin position="1"/>
        <end position="27"/>
    </location>
</feature>
<dbReference type="SMART" id="SM00327">
    <property type="entry name" value="VWA"/>
    <property type="match status" value="1"/>
</dbReference>
<gene>
    <name evidence="5" type="ORF">H5P27_13080</name>
</gene>
<evidence type="ECO:0000313" key="6">
    <source>
        <dbReference type="Proteomes" id="UP000526501"/>
    </source>
</evidence>
<dbReference type="Gene3D" id="3.40.50.410">
    <property type="entry name" value="von Willebrand factor, type A domain"/>
    <property type="match status" value="1"/>
</dbReference>
<dbReference type="Pfam" id="PF13519">
    <property type="entry name" value="VWA_2"/>
    <property type="match status" value="1"/>
</dbReference>
<keyword evidence="2" id="KW-0732">Signal</keyword>
<keyword evidence="1" id="KW-0472">Membrane</keyword>
<sequence>MKIKSQNTISRIALGLGAFVVAASAHAAGLLTPVGSSDGRLDLQSHHVRVVINNGFARTEVEQVFSNPGSRDLEAIYTAPVPEAGALSELTIYAGEKVLQGEVVARQEAERIYQEEKEQGNEVGKADKNSYQNFEFKVSPVPANGSVRMTYAYYEPLEIDTGVGRYTYPLEEGGTDEAAQAFWTQNDVVLADFSVEVVLKSAFPVARTRAPGFGGTATPQEDGSLLYRYESQGGSLAQDFVFYYMLEEDLPGRMELLTYKESGDKPGSFMMVLTPGVDLKPLSNGADYVFALDVSGSMQGKLHTLVAGVKKAVSQLKPEDRFRVVAFNDRAYDLSNAWVPATGADFDQLLVELDQLTSGGGTNVYDGLQLALKHLDADRVATLILVTDGVTNRGIVEPKAFYRLLEKQDLRFYGFLLGNSSNWPLMQLMCEASGGSYRSVSNSDDIVGEVLLAKNKVAFESMRNAELSIEGVDTFDVGDFKIGKIHYGDQLVLMGRYAEGGDANVSLSVRVNGQEERYSALVHFPKEDLAHPELERIWALDQVRKIEVARMAGFVDEGESKSAIRDIGVGYQIVTDETSMIALDDAAFARHGVERRNQARIQLEQAARQSYPSSAGAQRVDTQQPMFTGKSHSVGGGAGAIEPWFVLMLAGGLVLLVARNRFQRM</sequence>
<dbReference type="RefSeq" id="WP_185660845.1">
    <property type="nucleotide sequence ID" value="NZ_CAWPOO010000012.1"/>
</dbReference>
<organism evidence="5 6">
    <name type="scientific">Pelagicoccus albus</name>
    <dbReference type="NCBI Taxonomy" id="415222"/>
    <lineage>
        <taxon>Bacteria</taxon>
        <taxon>Pseudomonadati</taxon>
        <taxon>Verrucomicrobiota</taxon>
        <taxon>Opitutia</taxon>
        <taxon>Puniceicoccales</taxon>
        <taxon>Pelagicoccaceae</taxon>
        <taxon>Pelagicoccus</taxon>
    </lineage>
</organism>
<dbReference type="Proteomes" id="UP000526501">
    <property type="component" value="Unassembled WGS sequence"/>
</dbReference>
<dbReference type="PROSITE" id="PS50234">
    <property type="entry name" value="VWFA"/>
    <property type="match status" value="1"/>
</dbReference>
<feature type="domain" description="VIT" evidence="4">
    <location>
        <begin position="27"/>
        <end position="155"/>
    </location>
</feature>
<keyword evidence="1" id="KW-0812">Transmembrane</keyword>
<dbReference type="InterPro" id="IPR036465">
    <property type="entry name" value="vWFA_dom_sf"/>
</dbReference>
<dbReference type="SMART" id="SM00609">
    <property type="entry name" value="VIT"/>
    <property type="match status" value="1"/>
</dbReference>
<accession>A0A7X1E8P0</accession>
<reference evidence="5 6" key="1">
    <citation type="submission" date="2020-07" db="EMBL/GenBank/DDBJ databases">
        <authorList>
            <person name="Feng X."/>
        </authorList>
    </citation>
    <scope>NUCLEOTIDE SEQUENCE [LARGE SCALE GENOMIC DNA]</scope>
    <source>
        <strain evidence="5 6">JCM23202</strain>
    </source>
</reference>
<dbReference type="InterPro" id="IPR002035">
    <property type="entry name" value="VWF_A"/>
</dbReference>